<dbReference type="GeneID" id="108510280"/>
<evidence type="ECO:0000256" key="7">
    <source>
        <dbReference type="PROSITE-ProRule" id="PRU01140"/>
    </source>
</evidence>
<feature type="compositionally biased region" description="Low complexity" evidence="8">
    <location>
        <begin position="83"/>
        <end position="93"/>
    </location>
</feature>
<feature type="region of interest" description="Disordered" evidence="8">
    <location>
        <begin position="79"/>
        <end position="104"/>
    </location>
</feature>
<sequence>MACDMLIPAQNHLLQRHLRSADHNRNRRMAAEQFKKTSLHVAKSVLNNKHIVKMLEKYLKAKRKRSAFGSLLFPGNAGTAADPAGGPVSAGRGSRVRRRFHISS</sequence>
<dbReference type="AlphaFoldDB" id="A0A6J0JAV4"/>
<keyword evidence="3" id="KW-0677">Repeat</keyword>
<keyword evidence="4 7" id="KW-0863">Zinc-finger</keyword>
<keyword evidence="2" id="KW-0479">Metal-binding</keyword>
<gene>
    <name evidence="11" type="primary">LOC108510280</name>
</gene>
<dbReference type="PANTHER" id="PTHR12190">
    <property type="entry name" value="A-KINASE ANCHOR PROTEIN AKAP 8"/>
    <property type="match status" value="1"/>
</dbReference>
<comment type="subcellular location">
    <subcellularLocation>
        <location evidence="1">Nucleus</location>
    </subcellularLocation>
</comment>
<name>A0A6J0JAV4_9PASS</name>
<evidence type="ECO:0000259" key="9">
    <source>
        <dbReference type="PROSITE" id="PS51799"/>
    </source>
</evidence>
<evidence type="ECO:0000256" key="8">
    <source>
        <dbReference type="SAM" id="MobiDB-lite"/>
    </source>
</evidence>
<reference evidence="11" key="1">
    <citation type="submission" date="2025-08" db="UniProtKB">
        <authorList>
            <consortium name="RefSeq"/>
        </authorList>
    </citation>
    <scope>IDENTIFICATION</scope>
</reference>
<feature type="compositionally biased region" description="Basic residues" evidence="8">
    <location>
        <begin position="94"/>
        <end position="104"/>
    </location>
</feature>
<proteinExistence type="inferred from homology"/>
<feature type="domain" description="C2H2 AKAP95-type" evidence="9">
    <location>
        <begin position="1"/>
        <end position="23"/>
    </location>
</feature>
<evidence type="ECO:0000313" key="11">
    <source>
        <dbReference type="RefSeq" id="XP_017695436.1"/>
    </source>
</evidence>
<dbReference type="Proteomes" id="UP000504624">
    <property type="component" value="Unplaced"/>
</dbReference>
<dbReference type="Pfam" id="PF04988">
    <property type="entry name" value="AKAP95"/>
    <property type="match status" value="1"/>
</dbReference>
<evidence type="ECO:0000256" key="1">
    <source>
        <dbReference type="ARBA" id="ARBA00004123"/>
    </source>
</evidence>
<dbReference type="OrthoDB" id="8923935at2759"/>
<comment type="similarity">
    <text evidence="7">Belongs to the AKAP95 family.</text>
</comment>
<dbReference type="GO" id="GO:0016363">
    <property type="term" value="C:nuclear matrix"/>
    <property type="evidence" value="ECO:0007669"/>
    <property type="project" value="TreeGrafter"/>
</dbReference>
<keyword evidence="6" id="KW-0539">Nucleus</keyword>
<evidence type="ECO:0000256" key="4">
    <source>
        <dbReference type="ARBA" id="ARBA00022771"/>
    </source>
</evidence>
<protein>
    <submittedName>
        <fullName evidence="11">A-kinase anchor protein 8-like</fullName>
    </submittedName>
</protein>
<dbReference type="InterPro" id="IPR034736">
    <property type="entry name" value="ZF_C2H2_AKAP95"/>
</dbReference>
<dbReference type="GO" id="GO:0034237">
    <property type="term" value="F:protein kinase A regulatory subunit binding"/>
    <property type="evidence" value="ECO:0007669"/>
    <property type="project" value="TreeGrafter"/>
</dbReference>
<evidence type="ECO:0000313" key="10">
    <source>
        <dbReference type="Proteomes" id="UP000504624"/>
    </source>
</evidence>
<evidence type="ECO:0000256" key="6">
    <source>
        <dbReference type="ARBA" id="ARBA00023242"/>
    </source>
</evidence>
<organism evidence="10 11">
    <name type="scientific">Lepidothrix coronata</name>
    <name type="common">blue-crowned manakin</name>
    <dbReference type="NCBI Taxonomy" id="321398"/>
    <lineage>
        <taxon>Eukaryota</taxon>
        <taxon>Metazoa</taxon>
        <taxon>Chordata</taxon>
        <taxon>Craniata</taxon>
        <taxon>Vertebrata</taxon>
        <taxon>Euteleostomi</taxon>
        <taxon>Archelosauria</taxon>
        <taxon>Archosauria</taxon>
        <taxon>Dinosauria</taxon>
        <taxon>Saurischia</taxon>
        <taxon>Theropoda</taxon>
        <taxon>Coelurosauria</taxon>
        <taxon>Aves</taxon>
        <taxon>Neognathae</taxon>
        <taxon>Neoaves</taxon>
        <taxon>Telluraves</taxon>
        <taxon>Australaves</taxon>
        <taxon>Passeriformes</taxon>
        <taxon>Pipridae</taxon>
        <taxon>Lepidothrix</taxon>
    </lineage>
</organism>
<dbReference type="GO" id="GO:0003677">
    <property type="term" value="F:DNA binding"/>
    <property type="evidence" value="ECO:0007669"/>
    <property type="project" value="InterPro"/>
</dbReference>
<keyword evidence="5" id="KW-0862">Zinc</keyword>
<accession>A0A6J0JAV4</accession>
<evidence type="ECO:0000256" key="3">
    <source>
        <dbReference type="ARBA" id="ARBA00022737"/>
    </source>
</evidence>
<dbReference type="GO" id="GO:0008270">
    <property type="term" value="F:zinc ion binding"/>
    <property type="evidence" value="ECO:0007669"/>
    <property type="project" value="UniProtKB-KW"/>
</dbReference>
<dbReference type="InterPro" id="IPR007071">
    <property type="entry name" value="AKAP95"/>
</dbReference>
<dbReference type="PANTHER" id="PTHR12190:SF6">
    <property type="entry name" value="A-KINASE ANCHOR PROTEIN 8"/>
    <property type="match status" value="1"/>
</dbReference>
<dbReference type="RefSeq" id="XP_017695436.1">
    <property type="nucleotide sequence ID" value="XM_017839947.1"/>
</dbReference>
<dbReference type="PROSITE" id="PS51799">
    <property type="entry name" value="ZF_C2H2_AKAP95"/>
    <property type="match status" value="1"/>
</dbReference>
<keyword evidence="10" id="KW-1185">Reference proteome</keyword>
<evidence type="ECO:0000256" key="2">
    <source>
        <dbReference type="ARBA" id="ARBA00022723"/>
    </source>
</evidence>
<evidence type="ECO:0000256" key="5">
    <source>
        <dbReference type="ARBA" id="ARBA00022833"/>
    </source>
</evidence>